<evidence type="ECO:0000313" key="2">
    <source>
        <dbReference type="EMBL" id="KAK4311212.1"/>
    </source>
</evidence>
<proteinExistence type="predicted"/>
<dbReference type="Proteomes" id="UP001292094">
    <property type="component" value="Unassembled WGS sequence"/>
</dbReference>
<feature type="compositionally biased region" description="Basic and acidic residues" evidence="1">
    <location>
        <begin position="1"/>
        <end position="35"/>
    </location>
</feature>
<evidence type="ECO:0000313" key="3">
    <source>
        <dbReference type="Proteomes" id="UP001292094"/>
    </source>
</evidence>
<name>A0AAE1PQI2_9EUCA</name>
<organism evidence="2 3">
    <name type="scientific">Petrolisthes manimaculis</name>
    <dbReference type="NCBI Taxonomy" id="1843537"/>
    <lineage>
        <taxon>Eukaryota</taxon>
        <taxon>Metazoa</taxon>
        <taxon>Ecdysozoa</taxon>
        <taxon>Arthropoda</taxon>
        <taxon>Crustacea</taxon>
        <taxon>Multicrustacea</taxon>
        <taxon>Malacostraca</taxon>
        <taxon>Eumalacostraca</taxon>
        <taxon>Eucarida</taxon>
        <taxon>Decapoda</taxon>
        <taxon>Pleocyemata</taxon>
        <taxon>Anomura</taxon>
        <taxon>Galatheoidea</taxon>
        <taxon>Porcellanidae</taxon>
        <taxon>Petrolisthes</taxon>
    </lineage>
</organism>
<keyword evidence="3" id="KW-1185">Reference proteome</keyword>
<accession>A0AAE1PQI2</accession>
<gene>
    <name evidence="2" type="ORF">Pmani_017275</name>
</gene>
<sequence>MDGHEQSVREEGKTGTGRREGGIGRRKQNEEERKKLVGKKQGGGKQQENTVGKGSNGNNREHAGKLTKAHKA</sequence>
<reference evidence="2" key="1">
    <citation type="submission" date="2023-11" db="EMBL/GenBank/DDBJ databases">
        <title>Genome assemblies of two species of porcelain crab, Petrolisthes cinctipes and Petrolisthes manimaculis (Anomura: Porcellanidae).</title>
        <authorList>
            <person name="Angst P."/>
        </authorList>
    </citation>
    <scope>NUCLEOTIDE SEQUENCE</scope>
    <source>
        <strain evidence="2">PB745_02</strain>
        <tissue evidence="2">Gill</tissue>
    </source>
</reference>
<dbReference type="EMBL" id="JAWZYT010001545">
    <property type="protein sequence ID" value="KAK4311212.1"/>
    <property type="molecule type" value="Genomic_DNA"/>
</dbReference>
<dbReference type="AlphaFoldDB" id="A0AAE1PQI2"/>
<protein>
    <submittedName>
        <fullName evidence="2">Uncharacterized protein</fullName>
    </submittedName>
</protein>
<evidence type="ECO:0000256" key="1">
    <source>
        <dbReference type="SAM" id="MobiDB-lite"/>
    </source>
</evidence>
<comment type="caution">
    <text evidence="2">The sequence shown here is derived from an EMBL/GenBank/DDBJ whole genome shotgun (WGS) entry which is preliminary data.</text>
</comment>
<feature type="compositionally biased region" description="Polar residues" evidence="1">
    <location>
        <begin position="48"/>
        <end position="58"/>
    </location>
</feature>
<feature type="region of interest" description="Disordered" evidence="1">
    <location>
        <begin position="1"/>
        <end position="72"/>
    </location>
</feature>